<reference evidence="1 2" key="1">
    <citation type="submission" date="2015-12" db="EMBL/GenBank/DDBJ databases">
        <authorList>
            <person name="Shamseldin A."/>
            <person name="Moawad H."/>
            <person name="Abd El-Rahim W.M."/>
            <person name="Sadowsky M.J."/>
        </authorList>
    </citation>
    <scope>NUCLEOTIDE SEQUENCE [LARGE SCALE GENOMIC DNA]</scope>
    <source>
        <strain evidence="1 2">ZGT118</strain>
    </source>
</reference>
<evidence type="ECO:0000313" key="2">
    <source>
        <dbReference type="Proteomes" id="UP000053791"/>
    </source>
</evidence>
<name>A0A0X3TQ39_9RHOB</name>
<proteinExistence type="predicted"/>
<keyword evidence="2" id="KW-1185">Reference proteome</keyword>
<protein>
    <submittedName>
        <fullName evidence="1">Uncharacterized protein</fullName>
    </submittedName>
</protein>
<dbReference type="EMBL" id="LQBQ01000023">
    <property type="protein sequence ID" value="KUJ77868.1"/>
    <property type="molecule type" value="Genomic_DNA"/>
</dbReference>
<organism evidence="1 2">
    <name type="scientific">Ruegeria marisrubri</name>
    <dbReference type="NCBI Taxonomy" id="1685379"/>
    <lineage>
        <taxon>Bacteria</taxon>
        <taxon>Pseudomonadati</taxon>
        <taxon>Pseudomonadota</taxon>
        <taxon>Alphaproteobacteria</taxon>
        <taxon>Rhodobacterales</taxon>
        <taxon>Roseobacteraceae</taxon>
        <taxon>Ruegeria</taxon>
    </lineage>
</organism>
<sequence>MEARDDSGGMTEAGIMEKCAARYGKSIHTIRKIIDATTWVKGFYPKLIENPPELFPLTQALQLRTIHRLDPSVGKEISSDVFEGKFSGPQLADIVVELNKKYRPKPVAPDKLSPIEIKRRKAEALEEEVSNLLAQLLEGENFPSRPEVSSGRAVVPPCDFVVSVDGKPTIVAEVKNFSSKEPTTNLVSLLGNCALWQNQGFSPWLFFPSDAAPRIDKFQSMAIKCGVTPLEIFLVGDGKAKPWESTVTKD</sequence>
<comment type="caution">
    <text evidence="1">The sequence shown here is derived from an EMBL/GenBank/DDBJ whole genome shotgun (WGS) entry which is preliminary data.</text>
</comment>
<evidence type="ECO:0000313" key="1">
    <source>
        <dbReference type="EMBL" id="KUJ77868.1"/>
    </source>
</evidence>
<dbReference type="AlphaFoldDB" id="A0A0X3TQ39"/>
<gene>
    <name evidence="1" type="ORF">AVO45_07790</name>
</gene>
<dbReference type="STRING" id="1685379.AVO45_07790"/>
<dbReference type="Proteomes" id="UP000053791">
    <property type="component" value="Unassembled WGS sequence"/>
</dbReference>
<accession>A0A0X3TQ39</accession>